<keyword evidence="4" id="KW-0862">Zinc</keyword>
<name>A0A7M7SYZ9_STRPU</name>
<dbReference type="KEGG" id="spu:105443239"/>
<dbReference type="FunFam" id="3.30.160.60:FF:002981">
    <property type="entry name" value="Uncharacterized protein"/>
    <property type="match status" value="1"/>
</dbReference>
<feature type="domain" description="C2H2-type" evidence="7">
    <location>
        <begin position="683"/>
        <end position="710"/>
    </location>
</feature>
<dbReference type="GeneID" id="105443239"/>
<feature type="domain" description="C2H2-type" evidence="7">
    <location>
        <begin position="595"/>
        <end position="623"/>
    </location>
</feature>
<dbReference type="Proteomes" id="UP000007110">
    <property type="component" value="Unassembled WGS sequence"/>
</dbReference>
<feature type="domain" description="C2H2-type" evidence="7">
    <location>
        <begin position="449"/>
        <end position="476"/>
    </location>
</feature>
<dbReference type="Gene3D" id="3.30.160.60">
    <property type="entry name" value="Classic Zinc Finger"/>
    <property type="match status" value="7"/>
</dbReference>
<evidence type="ECO:0000256" key="4">
    <source>
        <dbReference type="ARBA" id="ARBA00022833"/>
    </source>
</evidence>
<keyword evidence="9" id="KW-1185">Reference proteome</keyword>
<dbReference type="PROSITE" id="PS00028">
    <property type="entry name" value="ZINC_FINGER_C2H2_1"/>
    <property type="match status" value="12"/>
</dbReference>
<dbReference type="EnsemblMetazoa" id="XM_030985751">
    <property type="protein sequence ID" value="XP_030841611"/>
    <property type="gene ID" value="LOC105443239"/>
</dbReference>
<feature type="region of interest" description="Disordered" evidence="6">
    <location>
        <begin position="330"/>
        <end position="410"/>
    </location>
</feature>
<evidence type="ECO:0000313" key="9">
    <source>
        <dbReference type="Proteomes" id="UP000007110"/>
    </source>
</evidence>
<organism evidence="8 9">
    <name type="scientific">Strongylocentrotus purpuratus</name>
    <name type="common">Purple sea urchin</name>
    <dbReference type="NCBI Taxonomy" id="7668"/>
    <lineage>
        <taxon>Eukaryota</taxon>
        <taxon>Metazoa</taxon>
        <taxon>Echinodermata</taxon>
        <taxon>Eleutherozoa</taxon>
        <taxon>Echinozoa</taxon>
        <taxon>Echinoidea</taxon>
        <taxon>Euechinoidea</taxon>
        <taxon>Echinacea</taxon>
        <taxon>Camarodonta</taxon>
        <taxon>Echinidea</taxon>
        <taxon>Strongylocentrotidae</taxon>
        <taxon>Strongylocentrotus</taxon>
    </lineage>
</organism>
<dbReference type="RefSeq" id="XP_030841611.1">
    <property type="nucleotide sequence ID" value="XM_030985751.1"/>
</dbReference>
<reference evidence="8" key="2">
    <citation type="submission" date="2021-01" db="UniProtKB">
        <authorList>
            <consortium name="EnsemblMetazoa"/>
        </authorList>
    </citation>
    <scope>IDENTIFICATION</scope>
</reference>
<dbReference type="FunFam" id="3.30.160.60:FF:002583">
    <property type="entry name" value="Zinc finger protein, putative"/>
    <property type="match status" value="1"/>
</dbReference>
<feature type="domain" description="C2H2-type" evidence="7">
    <location>
        <begin position="624"/>
        <end position="651"/>
    </location>
</feature>
<feature type="domain" description="C2H2-type" evidence="7">
    <location>
        <begin position="509"/>
        <end position="537"/>
    </location>
</feature>
<dbReference type="InterPro" id="IPR036236">
    <property type="entry name" value="Znf_C2H2_sf"/>
</dbReference>
<dbReference type="PANTHER" id="PTHR24379">
    <property type="entry name" value="KRAB AND ZINC FINGER DOMAIN-CONTAINING"/>
    <property type="match status" value="1"/>
</dbReference>
<protein>
    <recommendedName>
        <fullName evidence="7">C2H2-type domain-containing protein</fullName>
    </recommendedName>
</protein>
<reference evidence="9" key="1">
    <citation type="submission" date="2015-02" db="EMBL/GenBank/DDBJ databases">
        <title>Genome sequencing for Strongylocentrotus purpuratus.</title>
        <authorList>
            <person name="Murali S."/>
            <person name="Liu Y."/>
            <person name="Vee V."/>
            <person name="English A."/>
            <person name="Wang M."/>
            <person name="Skinner E."/>
            <person name="Han Y."/>
            <person name="Muzny D.M."/>
            <person name="Worley K.C."/>
            <person name="Gibbs R.A."/>
        </authorList>
    </citation>
    <scope>NUCLEOTIDE SEQUENCE</scope>
</reference>
<evidence type="ECO:0000256" key="3">
    <source>
        <dbReference type="ARBA" id="ARBA00022771"/>
    </source>
</evidence>
<sequence length="753" mass="87078">MALSKGNIFEKDGAVSYLVQLKDVQIAIQCESQQIASQKQVSIHFGDEQHIKTEHGESQPVQTEDTVPGRGKLVTPATVSQHQDSKEIKIEYDDDEDNYSAAWTTEPDDGNDDDTHTPYTVQVVERGCPSATRLPREEHPCPDCHVILNSTWDLDLHKLHDCTEPKNSIQHVYNCDQCWKSFRRKARIVAHLRKDHNNNMTPFEMVEKLEELKSTKRQKKGNKDEKCLPSDTKALRHPGLGEARGQTTREKVARRKKRDIGDMQKLKEQTKQVGEKGEENLILMRDVELVLEDREREISATMPMSESEISEAELEKETGNALAILERDEGKGHAAEGVEENQDASTDHHIGKKRKRQTADLKVHESQEGTCEPSEMIEQKAIHETAEKRTKEESNLDVGDDENDFTTSKKSTENGEDAIVCFLCDLQFETKCDRRKHMRKSHKEYRQQYKCSTCGKICEQKGVYITHVETHKDKTERQKYYCKICDKTYLSKYYYVHHMKRHNDKSKLIECETCGKTLTNKRSLERHMNDVHIKEMNYICDLCGKRFYTNGEIKLHQESHNIESAFKCKECGKSFRMDYQLKVHKKRVHSNAGHCRCEVCGSAFKSQANLKQHNLTVHSGVYRYHCDVCGKKFKRTSHQIAHMKIHSKDPAKKPFKCELCSKAFQARGMLKVHMDWHYNIRSHTCDVCGKSFLRKGSLDKHQYVHRDKKPHECQICSHGFIDLPVLRKHLDVKHNITLKKVVTQRVREANDAN</sequence>
<dbReference type="OMA" id="QESHNIE"/>
<feature type="domain" description="C2H2-type" evidence="7">
    <location>
        <begin position="566"/>
        <end position="594"/>
    </location>
</feature>
<evidence type="ECO:0000313" key="8">
    <source>
        <dbReference type="EnsemblMetazoa" id="XP_030841611"/>
    </source>
</evidence>
<feature type="compositionally biased region" description="Basic and acidic residues" evidence="6">
    <location>
        <begin position="357"/>
        <end position="367"/>
    </location>
</feature>
<accession>A0A7M7SYZ9</accession>
<evidence type="ECO:0000256" key="5">
    <source>
        <dbReference type="PROSITE-ProRule" id="PRU00042"/>
    </source>
</evidence>
<evidence type="ECO:0000256" key="2">
    <source>
        <dbReference type="ARBA" id="ARBA00022737"/>
    </source>
</evidence>
<dbReference type="Pfam" id="PF00096">
    <property type="entry name" value="zf-C2H2"/>
    <property type="match status" value="7"/>
</dbReference>
<feature type="compositionally biased region" description="Basic and acidic residues" evidence="6">
    <location>
        <begin position="377"/>
        <end position="394"/>
    </location>
</feature>
<dbReference type="FunFam" id="3.30.160.60:FF:004381">
    <property type="match status" value="1"/>
</dbReference>
<dbReference type="FunFam" id="3.30.160.60:FF:003789">
    <property type="entry name" value="Uncharacterized protein"/>
    <property type="match status" value="1"/>
</dbReference>
<evidence type="ECO:0000256" key="6">
    <source>
        <dbReference type="SAM" id="MobiDB-lite"/>
    </source>
</evidence>
<dbReference type="OrthoDB" id="3437960at2759"/>
<keyword evidence="2" id="KW-0677">Repeat</keyword>
<evidence type="ECO:0000259" key="7">
    <source>
        <dbReference type="PROSITE" id="PS50157"/>
    </source>
</evidence>
<dbReference type="InParanoid" id="A0A7M7SYZ9"/>
<dbReference type="PROSITE" id="PS50157">
    <property type="entry name" value="ZINC_FINGER_C2H2_2"/>
    <property type="match status" value="10"/>
</dbReference>
<dbReference type="FunFam" id="3.30.160.60:FF:000065">
    <property type="entry name" value="B-cell CLL/lymphoma 6, member B"/>
    <property type="match status" value="1"/>
</dbReference>
<feature type="region of interest" description="Disordered" evidence="6">
    <location>
        <begin position="97"/>
        <end position="117"/>
    </location>
</feature>
<feature type="region of interest" description="Disordered" evidence="6">
    <location>
        <begin position="214"/>
        <end position="273"/>
    </location>
</feature>
<dbReference type="GO" id="GO:0008270">
    <property type="term" value="F:zinc ion binding"/>
    <property type="evidence" value="ECO:0007669"/>
    <property type="project" value="UniProtKB-KW"/>
</dbReference>
<feature type="compositionally biased region" description="Basic and acidic residues" evidence="6">
    <location>
        <begin position="259"/>
        <end position="273"/>
    </location>
</feature>
<feature type="domain" description="C2H2-type" evidence="7">
    <location>
        <begin position="538"/>
        <end position="565"/>
    </location>
</feature>
<dbReference type="PANTHER" id="PTHR24379:SF125">
    <property type="entry name" value="C2H2-TYPE DOMAIN-CONTAINING PROTEIN"/>
    <property type="match status" value="1"/>
</dbReference>
<dbReference type="AlphaFoldDB" id="A0A7M7SYZ9"/>
<feature type="domain" description="C2H2-type" evidence="7">
    <location>
        <begin position="655"/>
        <end position="682"/>
    </location>
</feature>
<evidence type="ECO:0000256" key="1">
    <source>
        <dbReference type="ARBA" id="ARBA00022723"/>
    </source>
</evidence>
<feature type="domain" description="C2H2-type" evidence="7">
    <location>
        <begin position="480"/>
        <end position="507"/>
    </location>
</feature>
<dbReference type="SMART" id="SM00355">
    <property type="entry name" value="ZnF_C2H2"/>
    <property type="match status" value="13"/>
</dbReference>
<keyword evidence="3 5" id="KW-0863">Zinc-finger</keyword>
<feature type="domain" description="C2H2-type" evidence="7">
    <location>
        <begin position="173"/>
        <end position="201"/>
    </location>
</feature>
<dbReference type="SUPFAM" id="SSF57667">
    <property type="entry name" value="beta-beta-alpha zinc fingers"/>
    <property type="match status" value="6"/>
</dbReference>
<proteinExistence type="predicted"/>
<keyword evidence="1" id="KW-0479">Metal-binding</keyword>
<dbReference type="InterPro" id="IPR013087">
    <property type="entry name" value="Znf_C2H2_type"/>
</dbReference>